<comment type="caution">
    <text evidence="2">The sequence shown here is derived from an EMBL/GenBank/DDBJ whole genome shotgun (WGS) entry which is preliminary data.</text>
</comment>
<protein>
    <submittedName>
        <fullName evidence="2">Uncharacterized protein</fullName>
    </submittedName>
</protein>
<gene>
    <name evidence="2" type="ORF">WG926_03560</name>
</gene>
<evidence type="ECO:0000256" key="1">
    <source>
        <dbReference type="SAM" id="Phobius"/>
    </source>
</evidence>
<accession>A0ABU9YF69</accession>
<keyword evidence="1" id="KW-0812">Transmembrane</keyword>
<feature type="transmembrane region" description="Helical" evidence="1">
    <location>
        <begin position="28"/>
        <end position="45"/>
    </location>
</feature>
<dbReference type="Proteomes" id="UP001413721">
    <property type="component" value="Unassembled WGS sequence"/>
</dbReference>
<proteinExistence type="predicted"/>
<sequence length="65" mass="6951">MAWLTAAGADNNPICAQNAGPLAIGGMAWMYLLMCLFHIPPWLALATPRTDRPACTVPTRPIDGD</sequence>
<evidence type="ECO:0000313" key="2">
    <source>
        <dbReference type="EMBL" id="MEN2987366.1"/>
    </source>
</evidence>
<organism evidence="2 3">
    <name type="scientific">Tistrella arctica</name>
    <dbReference type="NCBI Taxonomy" id="3133430"/>
    <lineage>
        <taxon>Bacteria</taxon>
        <taxon>Pseudomonadati</taxon>
        <taxon>Pseudomonadota</taxon>
        <taxon>Alphaproteobacteria</taxon>
        <taxon>Geminicoccales</taxon>
        <taxon>Geminicoccaceae</taxon>
        <taxon>Tistrella</taxon>
    </lineage>
</organism>
<keyword evidence="3" id="KW-1185">Reference proteome</keyword>
<keyword evidence="1" id="KW-0472">Membrane</keyword>
<keyword evidence="1" id="KW-1133">Transmembrane helix</keyword>
<reference evidence="2 3" key="1">
    <citation type="submission" date="2024-03" db="EMBL/GenBank/DDBJ databases">
        <title>High-quality draft genome sequencing of Tistrella sp. BH-R2-4.</title>
        <authorList>
            <person name="Dong C."/>
        </authorList>
    </citation>
    <scope>NUCLEOTIDE SEQUENCE [LARGE SCALE GENOMIC DNA]</scope>
    <source>
        <strain evidence="2 3">BH-R2-4</strain>
    </source>
</reference>
<dbReference type="RefSeq" id="WP_345931636.1">
    <property type="nucleotide sequence ID" value="NZ_JBBKTV010000001.1"/>
</dbReference>
<name>A0ABU9YF69_9PROT</name>
<evidence type="ECO:0000313" key="3">
    <source>
        <dbReference type="Proteomes" id="UP001413721"/>
    </source>
</evidence>
<dbReference type="EMBL" id="JBBKTW010000001">
    <property type="protein sequence ID" value="MEN2987366.1"/>
    <property type="molecule type" value="Genomic_DNA"/>
</dbReference>